<evidence type="ECO:0000313" key="6">
    <source>
        <dbReference type="EMBL" id="RFZ90238.1"/>
    </source>
</evidence>
<dbReference type="GO" id="GO:0022857">
    <property type="term" value="F:transmembrane transporter activity"/>
    <property type="evidence" value="ECO:0007669"/>
    <property type="project" value="InterPro"/>
</dbReference>
<dbReference type="InterPro" id="IPR011701">
    <property type="entry name" value="MFS"/>
</dbReference>
<keyword evidence="2 4" id="KW-1133">Transmembrane helix</keyword>
<feature type="transmembrane region" description="Helical" evidence="4">
    <location>
        <begin position="25"/>
        <end position="43"/>
    </location>
</feature>
<dbReference type="RefSeq" id="WP_117393652.1">
    <property type="nucleotide sequence ID" value="NZ_QWDC01000004.1"/>
</dbReference>
<dbReference type="InterPro" id="IPR020846">
    <property type="entry name" value="MFS_dom"/>
</dbReference>
<evidence type="ECO:0000256" key="4">
    <source>
        <dbReference type="SAM" id="Phobius"/>
    </source>
</evidence>
<feature type="transmembrane region" description="Helical" evidence="4">
    <location>
        <begin position="152"/>
        <end position="176"/>
    </location>
</feature>
<evidence type="ECO:0000313" key="7">
    <source>
        <dbReference type="Proteomes" id="UP000264217"/>
    </source>
</evidence>
<dbReference type="SUPFAM" id="SSF103473">
    <property type="entry name" value="MFS general substrate transporter"/>
    <property type="match status" value="1"/>
</dbReference>
<dbReference type="PANTHER" id="PTHR23523">
    <property type="match status" value="1"/>
</dbReference>
<keyword evidence="7" id="KW-1185">Reference proteome</keyword>
<keyword evidence="1 4" id="KW-0812">Transmembrane</keyword>
<dbReference type="Pfam" id="PF07690">
    <property type="entry name" value="MFS_1"/>
    <property type="match status" value="1"/>
</dbReference>
<gene>
    <name evidence="6" type="ORF">D0C36_20795</name>
</gene>
<feature type="transmembrane region" description="Helical" evidence="4">
    <location>
        <begin position="319"/>
        <end position="340"/>
    </location>
</feature>
<dbReference type="PANTHER" id="PTHR23523:SF2">
    <property type="entry name" value="2-NITROIMIDAZOLE TRANSPORTER"/>
    <property type="match status" value="1"/>
</dbReference>
<proteinExistence type="predicted"/>
<protein>
    <submittedName>
        <fullName evidence="6">MFS transporter</fullName>
    </submittedName>
</protein>
<feature type="transmembrane region" description="Helical" evidence="4">
    <location>
        <begin position="63"/>
        <end position="82"/>
    </location>
</feature>
<feature type="transmembrane region" description="Helical" evidence="4">
    <location>
        <begin position="229"/>
        <end position="247"/>
    </location>
</feature>
<reference evidence="6 7" key="1">
    <citation type="submission" date="2018-08" db="EMBL/GenBank/DDBJ databases">
        <title>Mucilaginibacter sp. MYSH2.</title>
        <authorList>
            <person name="Seo T."/>
        </authorList>
    </citation>
    <scope>NUCLEOTIDE SEQUENCE [LARGE SCALE GENOMIC DNA]</scope>
    <source>
        <strain evidence="6 7">MYSH2</strain>
    </source>
</reference>
<feature type="transmembrane region" description="Helical" evidence="4">
    <location>
        <begin position="293"/>
        <end position="313"/>
    </location>
</feature>
<dbReference type="EMBL" id="QWDC01000004">
    <property type="protein sequence ID" value="RFZ90238.1"/>
    <property type="molecule type" value="Genomic_DNA"/>
</dbReference>
<organism evidence="6 7">
    <name type="scientific">Mucilaginibacter conchicola</name>
    <dbReference type="NCBI Taxonomy" id="2303333"/>
    <lineage>
        <taxon>Bacteria</taxon>
        <taxon>Pseudomonadati</taxon>
        <taxon>Bacteroidota</taxon>
        <taxon>Sphingobacteriia</taxon>
        <taxon>Sphingobacteriales</taxon>
        <taxon>Sphingobacteriaceae</taxon>
        <taxon>Mucilaginibacter</taxon>
    </lineage>
</organism>
<feature type="transmembrane region" description="Helical" evidence="4">
    <location>
        <begin position="352"/>
        <end position="373"/>
    </location>
</feature>
<sequence>METTFCASPDVANERETKSLRKQHTTLGLISLVLVSLALRPSLVSVGPVLPMISRTFQLSHTVASLLTTIPDLLMGAMALVSPWLSRKFGRDRPIVFAMAVLSVSTVARAFSPNVLTLLLTTAGVGAGIAVTGALLSGFIKGTFPQKAAMVMGVYTTSLAIGSTLSAFLTAPLAAYSGSWRFAVGIYSLICFVGTVSWYILSRQSRNTDTMTTELVAPRAALPWKELQAWKIAVFFACNNLLFYALLAWLPGMLMESGAPKASADSVLGYLTSALIIGTPLVSSLSRKSDRRAWLAGCSILTLEGLLSLTFLPEFFPSAIVFMIAFGLAGTFTLGMTLPLDNTSHAEETNAWTAFTLLIGYVVASAGPLAVGILRDFCGSFTTSYYFLITVAGTMLAFSLMLKPRMESGNFRKNVR</sequence>
<evidence type="ECO:0000256" key="2">
    <source>
        <dbReference type="ARBA" id="ARBA00022989"/>
    </source>
</evidence>
<dbReference type="PROSITE" id="PS50850">
    <property type="entry name" value="MFS"/>
    <property type="match status" value="1"/>
</dbReference>
<dbReference type="InterPro" id="IPR052524">
    <property type="entry name" value="MFS_Cyanate_Porter"/>
</dbReference>
<evidence type="ECO:0000256" key="1">
    <source>
        <dbReference type="ARBA" id="ARBA00022692"/>
    </source>
</evidence>
<dbReference type="OrthoDB" id="9797740at2"/>
<feature type="transmembrane region" description="Helical" evidence="4">
    <location>
        <begin position="182"/>
        <end position="201"/>
    </location>
</feature>
<accession>A0A372NN12</accession>
<evidence type="ECO:0000256" key="3">
    <source>
        <dbReference type="ARBA" id="ARBA00023136"/>
    </source>
</evidence>
<dbReference type="Gene3D" id="1.20.1250.20">
    <property type="entry name" value="MFS general substrate transporter like domains"/>
    <property type="match status" value="2"/>
</dbReference>
<dbReference type="AlphaFoldDB" id="A0A372NN12"/>
<comment type="caution">
    <text evidence="6">The sequence shown here is derived from an EMBL/GenBank/DDBJ whole genome shotgun (WGS) entry which is preliminary data.</text>
</comment>
<feature type="transmembrane region" description="Helical" evidence="4">
    <location>
        <begin position="385"/>
        <end position="402"/>
    </location>
</feature>
<feature type="transmembrane region" description="Helical" evidence="4">
    <location>
        <begin position="94"/>
        <end position="112"/>
    </location>
</feature>
<feature type="domain" description="Major facilitator superfamily (MFS) profile" evidence="5">
    <location>
        <begin position="26"/>
        <end position="407"/>
    </location>
</feature>
<evidence type="ECO:0000259" key="5">
    <source>
        <dbReference type="PROSITE" id="PS50850"/>
    </source>
</evidence>
<dbReference type="InterPro" id="IPR036259">
    <property type="entry name" value="MFS_trans_sf"/>
</dbReference>
<name>A0A372NN12_9SPHI</name>
<keyword evidence="3 4" id="KW-0472">Membrane</keyword>
<dbReference type="Proteomes" id="UP000264217">
    <property type="component" value="Unassembled WGS sequence"/>
</dbReference>
<feature type="transmembrane region" description="Helical" evidence="4">
    <location>
        <begin position="267"/>
        <end position="286"/>
    </location>
</feature>
<feature type="transmembrane region" description="Helical" evidence="4">
    <location>
        <begin position="118"/>
        <end position="140"/>
    </location>
</feature>